<dbReference type="Proteomes" id="UP001595843">
    <property type="component" value="Unassembled WGS sequence"/>
</dbReference>
<sequence>MNPIPQSPQRPTIITLCGSTRFKRQFEEANASLSLQGYIVLSVGFFEQADDLALTGKQANQLTDLHFRKIDLSDELFIIDVDGYIGESTQREIQYARALEKPIRFYSKEGLPPSPLSLKG</sequence>
<reference evidence="2" key="1">
    <citation type="journal article" date="2019" name="Int. J. Syst. Evol. Microbiol.">
        <title>The Global Catalogue of Microorganisms (GCM) 10K type strain sequencing project: providing services to taxonomists for standard genome sequencing and annotation.</title>
        <authorList>
            <consortium name="The Broad Institute Genomics Platform"/>
            <consortium name="The Broad Institute Genome Sequencing Center for Infectious Disease"/>
            <person name="Wu L."/>
            <person name="Ma J."/>
        </authorList>
    </citation>
    <scope>NUCLEOTIDE SEQUENCE [LARGE SCALE GENOMIC DNA]</scope>
    <source>
        <strain evidence="2">IBRC-M 10813</strain>
    </source>
</reference>
<evidence type="ECO:0000313" key="2">
    <source>
        <dbReference type="Proteomes" id="UP001595843"/>
    </source>
</evidence>
<proteinExistence type="predicted"/>
<keyword evidence="2" id="KW-1185">Reference proteome</keyword>
<organism evidence="1 2">
    <name type="scientific">Salinithrix halophila</name>
    <dbReference type="NCBI Taxonomy" id="1485204"/>
    <lineage>
        <taxon>Bacteria</taxon>
        <taxon>Bacillati</taxon>
        <taxon>Bacillota</taxon>
        <taxon>Bacilli</taxon>
        <taxon>Bacillales</taxon>
        <taxon>Thermoactinomycetaceae</taxon>
        <taxon>Salinithrix</taxon>
    </lineage>
</organism>
<accession>A0ABV8JCJ3</accession>
<evidence type="ECO:0000313" key="1">
    <source>
        <dbReference type="EMBL" id="MFC4076501.1"/>
    </source>
</evidence>
<gene>
    <name evidence="1" type="ORF">ACFOUO_06715</name>
</gene>
<evidence type="ECO:0008006" key="3">
    <source>
        <dbReference type="Google" id="ProtNLM"/>
    </source>
</evidence>
<dbReference type="EMBL" id="JBHSAP010000009">
    <property type="protein sequence ID" value="MFC4076501.1"/>
    <property type="molecule type" value="Genomic_DNA"/>
</dbReference>
<dbReference type="RefSeq" id="WP_380703503.1">
    <property type="nucleotide sequence ID" value="NZ_JBHSAP010000009.1"/>
</dbReference>
<protein>
    <recommendedName>
        <fullName evidence="3">DUF4406 domain-containing protein</fullName>
    </recommendedName>
</protein>
<name>A0ABV8JCJ3_9BACL</name>
<comment type="caution">
    <text evidence="1">The sequence shown here is derived from an EMBL/GenBank/DDBJ whole genome shotgun (WGS) entry which is preliminary data.</text>
</comment>